<keyword evidence="2" id="KW-0560">Oxidoreductase</keyword>
<dbReference type="InterPro" id="IPR007138">
    <property type="entry name" value="ABM_dom"/>
</dbReference>
<feature type="domain" description="ABM" evidence="1">
    <location>
        <begin position="2"/>
        <end position="95"/>
    </location>
</feature>
<comment type="caution">
    <text evidence="2">The sequence shown here is derived from an EMBL/GenBank/DDBJ whole genome shotgun (WGS) entry which is preliminary data.</text>
</comment>
<reference evidence="2 3" key="1">
    <citation type="submission" date="2019-04" db="EMBL/GenBank/DDBJ databases">
        <title>Shimia ponticola sp. nov., isolated from seawater.</title>
        <authorList>
            <person name="Kim Y.-O."/>
            <person name="Yoon J.-H."/>
        </authorList>
    </citation>
    <scope>NUCLEOTIDE SEQUENCE [LARGE SCALE GENOMIC DNA]</scope>
    <source>
        <strain evidence="2 3">MYP11</strain>
    </source>
</reference>
<keyword evidence="2" id="KW-0503">Monooxygenase</keyword>
<dbReference type="OrthoDB" id="9812754at2"/>
<dbReference type="GO" id="GO:0004497">
    <property type="term" value="F:monooxygenase activity"/>
    <property type="evidence" value="ECO:0007669"/>
    <property type="project" value="UniProtKB-KW"/>
</dbReference>
<dbReference type="AlphaFoldDB" id="A0A4S4NG19"/>
<gene>
    <name evidence="2" type="ORF">E4Z66_09040</name>
</gene>
<dbReference type="SUPFAM" id="SSF54909">
    <property type="entry name" value="Dimeric alpha+beta barrel"/>
    <property type="match status" value="1"/>
</dbReference>
<dbReference type="RefSeq" id="WP_136462669.1">
    <property type="nucleotide sequence ID" value="NZ_SRKY01000002.1"/>
</dbReference>
<dbReference type="GO" id="GO:0005829">
    <property type="term" value="C:cytosol"/>
    <property type="evidence" value="ECO:0007669"/>
    <property type="project" value="TreeGrafter"/>
</dbReference>
<dbReference type="InterPro" id="IPR011008">
    <property type="entry name" value="Dimeric_a/b-barrel"/>
</dbReference>
<dbReference type="EMBL" id="SRKY01000002">
    <property type="protein sequence ID" value="THH37071.1"/>
    <property type="molecule type" value="Genomic_DNA"/>
</dbReference>
<name>A0A4S4NG19_9RHOB</name>
<keyword evidence="3" id="KW-1185">Reference proteome</keyword>
<proteinExistence type="predicted"/>
<organism evidence="2 3">
    <name type="scientific">Aliishimia ponticola</name>
    <dbReference type="NCBI Taxonomy" id="2499833"/>
    <lineage>
        <taxon>Bacteria</taxon>
        <taxon>Pseudomonadati</taxon>
        <taxon>Pseudomonadota</taxon>
        <taxon>Alphaproteobacteria</taxon>
        <taxon>Rhodobacterales</taxon>
        <taxon>Paracoccaceae</taxon>
        <taxon>Aliishimia</taxon>
    </lineage>
</organism>
<dbReference type="PANTHER" id="PTHR33336:SF1">
    <property type="entry name" value="(4S)-4-HYDROXY-5-PHOSPHONOOXYPENTANE-2,3-DIONE ISOMERASE"/>
    <property type="match status" value="1"/>
</dbReference>
<dbReference type="PANTHER" id="PTHR33336">
    <property type="entry name" value="QUINOL MONOOXYGENASE YGIN-RELATED"/>
    <property type="match status" value="1"/>
</dbReference>
<evidence type="ECO:0000313" key="2">
    <source>
        <dbReference type="EMBL" id="THH37071.1"/>
    </source>
</evidence>
<evidence type="ECO:0000259" key="1">
    <source>
        <dbReference type="PROSITE" id="PS51725"/>
    </source>
</evidence>
<dbReference type="Gene3D" id="3.30.70.100">
    <property type="match status" value="1"/>
</dbReference>
<dbReference type="PROSITE" id="PS51725">
    <property type="entry name" value="ABM"/>
    <property type="match status" value="1"/>
</dbReference>
<dbReference type="Proteomes" id="UP000306602">
    <property type="component" value="Unassembled WGS sequence"/>
</dbReference>
<dbReference type="Pfam" id="PF03992">
    <property type="entry name" value="ABM"/>
    <property type="match status" value="1"/>
</dbReference>
<sequence length="97" mass="11106">MFVVYVELRVIPDRMDEFLPMMLANARGSLETESGCLQFDVVRAQDDDDLVQLVEVYTDEAAFKAHQTAAHYKTFSAEADDLIRAKRLRYGTKIFPT</sequence>
<protein>
    <submittedName>
        <fullName evidence="2">Antibiotic biosynthesis monooxygenase</fullName>
    </submittedName>
</protein>
<evidence type="ECO:0000313" key="3">
    <source>
        <dbReference type="Proteomes" id="UP000306602"/>
    </source>
</evidence>
<dbReference type="InterPro" id="IPR050744">
    <property type="entry name" value="AI-2_Isomerase_LsrG"/>
</dbReference>
<accession>A0A4S4NG19</accession>